<protein>
    <recommendedName>
        <fullName evidence="7">Tetratricopeptide repeat protein 28</fullName>
    </recommendedName>
</protein>
<feature type="repeat" description="TPR" evidence="1">
    <location>
        <begin position="695"/>
        <end position="728"/>
    </location>
</feature>
<feature type="region of interest" description="Disordered" evidence="2">
    <location>
        <begin position="1873"/>
        <end position="1963"/>
    </location>
</feature>
<proteinExistence type="predicted"/>
<evidence type="ECO:0000259" key="4">
    <source>
        <dbReference type="Pfam" id="PF26117"/>
    </source>
</evidence>
<evidence type="ECO:0000256" key="1">
    <source>
        <dbReference type="PROSITE-ProRule" id="PRU00339"/>
    </source>
</evidence>
<feature type="compositionally biased region" description="Gly residues" evidence="2">
    <location>
        <begin position="13"/>
        <end position="22"/>
    </location>
</feature>
<reference evidence="5" key="1">
    <citation type="submission" date="2020-11" db="EMBL/GenBank/DDBJ databases">
        <authorList>
            <person name="Tran Van P."/>
        </authorList>
    </citation>
    <scope>NUCLEOTIDE SEQUENCE</scope>
</reference>
<dbReference type="Pfam" id="PF13424">
    <property type="entry name" value="TPR_12"/>
    <property type="match status" value="7"/>
</dbReference>
<feature type="repeat" description="TPR" evidence="1">
    <location>
        <begin position="1058"/>
        <end position="1091"/>
    </location>
</feature>
<evidence type="ECO:0008006" key="7">
    <source>
        <dbReference type="Google" id="ProtNLM"/>
    </source>
</evidence>
<feature type="repeat" description="TPR" evidence="1">
    <location>
        <begin position="615"/>
        <end position="648"/>
    </location>
</feature>
<evidence type="ECO:0000313" key="6">
    <source>
        <dbReference type="Proteomes" id="UP000677054"/>
    </source>
</evidence>
<organism evidence="5">
    <name type="scientific">Darwinula stevensoni</name>
    <dbReference type="NCBI Taxonomy" id="69355"/>
    <lineage>
        <taxon>Eukaryota</taxon>
        <taxon>Metazoa</taxon>
        <taxon>Ecdysozoa</taxon>
        <taxon>Arthropoda</taxon>
        <taxon>Crustacea</taxon>
        <taxon>Oligostraca</taxon>
        <taxon>Ostracoda</taxon>
        <taxon>Podocopa</taxon>
        <taxon>Podocopida</taxon>
        <taxon>Darwinulocopina</taxon>
        <taxon>Darwinuloidea</taxon>
        <taxon>Darwinulidae</taxon>
        <taxon>Darwinula</taxon>
    </lineage>
</organism>
<dbReference type="EMBL" id="LR899860">
    <property type="protein sequence ID" value="CAD7242959.1"/>
    <property type="molecule type" value="Genomic_DNA"/>
</dbReference>
<feature type="region of interest" description="Disordered" evidence="2">
    <location>
        <begin position="2113"/>
        <end position="2152"/>
    </location>
</feature>
<name>A0A7R9A4G5_9CRUS</name>
<dbReference type="PANTHER" id="PTHR10098:SF108">
    <property type="entry name" value="TETRATRICOPEPTIDE REPEAT PROTEIN 28"/>
    <property type="match status" value="1"/>
</dbReference>
<dbReference type="PANTHER" id="PTHR10098">
    <property type="entry name" value="RAPSYN-RELATED"/>
    <property type="match status" value="1"/>
</dbReference>
<dbReference type="Proteomes" id="UP000677054">
    <property type="component" value="Unassembled WGS sequence"/>
</dbReference>
<feature type="repeat" description="TPR" evidence="1">
    <location>
        <begin position="938"/>
        <end position="971"/>
    </location>
</feature>
<evidence type="ECO:0000259" key="3">
    <source>
        <dbReference type="Pfam" id="PF12770"/>
    </source>
</evidence>
<dbReference type="FunFam" id="1.25.40.10:FF:000040">
    <property type="entry name" value="Tetratricopeptide repeat domain 28"/>
    <property type="match status" value="1"/>
</dbReference>
<feature type="compositionally biased region" description="Basic and acidic residues" evidence="2">
    <location>
        <begin position="2199"/>
        <end position="2212"/>
    </location>
</feature>
<dbReference type="InterPro" id="IPR024983">
    <property type="entry name" value="CHAT_dom"/>
</dbReference>
<dbReference type="OrthoDB" id="626167at2759"/>
<dbReference type="InterPro" id="IPR011990">
    <property type="entry name" value="TPR-like_helical_dom_sf"/>
</dbReference>
<dbReference type="Pfam" id="PF13176">
    <property type="entry name" value="TPR_7"/>
    <property type="match status" value="1"/>
</dbReference>
<feature type="region of interest" description="Disordered" evidence="2">
    <location>
        <begin position="1508"/>
        <end position="1530"/>
    </location>
</feature>
<feature type="compositionally biased region" description="Basic and acidic residues" evidence="2">
    <location>
        <begin position="2126"/>
        <end position="2140"/>
    </location>
</feature>
<evidence type="ECO:0000313" key="5">
    <source>
        <dbReference type="EMBL" id="CAD7242959.1"/>
    </source>
</evidence>
<sequence length="2242" mass="244346">MDSEQTDGDRGGGDGGGGGGEGSTPSNLDRMSPHQKQVFLDKVKASNQACSEGDFHTAVLLYTQALEMDPGNAILHSNRSAALVKLGQGHRALQDAIRARDISPKWGKAYYRQGVALQSLGRPAEALAAFASGLAQEPKSTQLLAGLVEAAMKSPLRATLEPTYRQLQTMRLDKSPFVMISVIGQELLAAGHYSSAVVVLESALRIGTCSLKLRGSVFSALSSAYWALNSLDKALNYMQQDLAVAKALGDIAGECRAHGNLGSAYFSKGCFREALTSHRYQLVLAMKCKDTAAAAVALTSLGHVYTAIGDFSNGLASHKQCVQLVKQIGDKLQEAREIGNVGAVYLATGDFDNAVQCHMEHLRIAKELGNRVEEARAYSNLGSSHHYKRNFEQAITFHNHVLVIAQELRDKTIEARAYAGLGHAARCMGDYVQAKKWHEKQLDMALATKDKVGEGRACSNLGIVYQLLGDQDAALKLHQAHLNIARALGDRAGMGRAYGNIGNAYSAMGYYDQAIKYHKQELTISKEVNDRNSEASTHGNLAVAYQAVGMHEMALLHYHSHLGIARELKDTAGEACALCNLGNCHSSRGEFGEAVPYYEQYLMLSQELQDVEGEAKACHFLGYAHYCLGNFKEAIRYYEQDLSLAKDLQDRMSMGRAYCNLGLAHLALQHLQKALDCQKYFLAIAHMMKHASGKFRALGNIGDVLMKQGNVDEAIKIYQKQLVLAKSVRDKGLEGSAFGALGQVHRQLKRLDKALGFHTQELALRREIGDVRGECRAQSHLGAVHTALGNHAGAVRAYTEQLEKSRALRDSGLEAQAYGNLGIAHLNMREPQKANAFFRQQLSILNQLSSTSAAIDKMYALENMGTCYTVLGEHSSALHCHEEQLRLALQSKSLQKQEAAYKALGTTHKALGNLQEALVNFEKRLVVSHELATPQLKASAYGDLGNVHRELGQYEQAMSCLEHQMSIARELGDRLLEGEAAAGLGRVYHCMGDPTRALKYHQLDLSLGEETGQKRAQARAFHNIGEAYEALGNLQDALGYQKDFLCLASQLQDQEAKTSAYASLGRIHLSMGRMGEALASFEAGLELAEGQGHWEEEARLRHQMGITLWKEGNLEDAALQLRKASTLLDTLRKQSQWSKDQRRNAFHLQTETLHSLQKVLVCLGRLEEALLAAEWEKCRIPLEVGRGKEHCPATPAALMELVRRQKASVLYFSIIGSTLFTWLITPQKGVVEFVEQSLEVEGGEGTLIEQHLENMRESLGVNVNSSVTSPACADGGSGRENVEEEEGNYLRFFNRSHLLNASSYSLSSLFSLGSVTGSIASEAGSRCGSMRSAGPSWQGPSCLLALYELLVAPMDQFLPPPSQPRELMLVLDGDLHLVPWPVLKGPSCNEFLCERFSLLVLPSLSALRTGHKGKSLVASEEIPSSVVVGNPALPNAVRAEWGWPNLPYAEQEANIVGELLGAKPLVGPAATKENVLRELADAQCIHLATHVSWQLSALVVSPGGIVEPGPIKDKENGEDQETASDLSTSLEVPPPSEFLLTATDILNLKLSAKLVVVSSCHTRDERQGRASTQGVLRLVRSLLAAGAHCVLVSLWPVPDTAVKILLRTFYSSLLQGARLSRALSEAMMTVQHTKHFAHPANWAGFLLFGVDARLSNKVALMGQALCQLLSTPDKCRHALRVTLHLVEKSLQRINRGHKNAMYTTQQSIANKVGEVQGWKDLLMSVGFRFEPPANGIPASVFFPQSDAAGRLPQCSASLQALLGLSSASVQALAKLLISPEAAEDLIGIVRDVIGQFTSHELDMESIEVPMSMSLWRRPGCHELLASLGFDLMEVGRDQVHLRTGKQANKRSIHFALQALLALFDTQEAPRSLSLDESSSLESLESSSLSHAEDELEDEDEERRDRTSTSPMALFGKGGAFASYVRSRGEPDGRTAATNESKRSESDANFTPSPVDPSHKAGFHLPLQTSPKVSLALSHQTKIRSMYESSSSASSLTDWEASSTARKAVRTTNDPTITTVDSIQDHIIATQMTRLNREAPLTDVYRDRHVGLGLAPPLSKLLMSVSKEDIVLSEAENKSGSDDTYGNLDQVSVAEGTTYSLPVVPPVVPPVPPKRVPPPKQWALPGHRHELPRRSDGDGRSMTESNYAACSPQDAKTRGILRADYAAFNPAYEDENETPTGSAATLDASQVEEITEYIEEVLKPRTGSEERRSSGKGSRGSRLSGGWTRPFKVFHPGASNTTH</sequence>
<dbReference type="EMBL" id="CAJPEV010000343">
    <property type="protein sequence ID" value="CAG0884234.1"/>
    <property type="molecule type" value="Genomic_DNA"/>
</dbReference>
<dbReference type="PROSITE" id="PS50005">
    <property type="entry name" value="TPR"/>
    <property type="match status" value="6"/>
</dbReference>
<feature type="compositionally biased region" description="Low complexity" evidence="2">
    <location>
        <begin position="1873"/>
        <end position="1889"/>
    </location>
</feature>
<dbReference type="SUPFAM" id="SSF48452">
    <property type="entry name" value="TPR-like"/>
    <property type="match status" value="7"/>
</dbReference>
<dbReference type="InterPro" id="IPR019734">
    <property type="entry name" value="TPR_rpt"/>
</dbReference>
<dbReference type="InterPro" id="IPR058900">
    <property type="entry name" value="TTC28_C"/>
</dbReference>
<dbReference type="Gene3D" id="1.25.40.10">
    <property type="entry name" value="Tetratricopeptide repeat domain"/>
    <property type="match status" value="7"/>
</dbReference>
<feature type="region of interest" description="Disordered" evidence="2">
    <location>
        <begin position="1"/>
        <end position="31"/>
    </location>
</feature>
<keyword evidence="6" id="KW-1185">Reference proteome</keyword>
<gene>
    <name evidence="5" type="ORF">DSTB1V02_LOCUS2899</name>
</gene>
<feature type="region of interest" description="Disordered" evidence="2">
    <location>
        <begin position="2199"/>
        <end position="2242"/>
    </location>
</feature>
<dbReference type="Pfam" id="PF26117">
    <property type="entry name" value="TTC28_C"/>
    <property type="match status" value="1"/>
</dbReference>
<keyword evidence="1" id="KW-0802">TPR repeat</keyword>
<dbReference type="SMART" id="SM00028">
    <property type="entry name" value="TPR"/>
    <property type="match status" value="26"/>
</dbReference>
<feature type="domain" description="CHAT" evidence="3">
    <location>
        <begin position="1344"/>
        <end position="1649"/>
    </location>
</feature>
<feature type="repeat" description="TPR" evidence="1">
    <location>
        <begin position="495"/>
        <end position="528"/>
    </location>
</feature>
<feature type="domain" description="TTC28 C-terminal" evidence="4">
    <location>
        <begin position="1764"/>
        <end position="1868"/>
    </location>
</feature>
<evidence type="ECO:0000256" key="2">
    <source>
        <dbReference type="SAM" id="MobiDB-lite"/>
    </source>
</evidence>
<dbReference type="Pfam" id="PF12770">
    <property type="entry name" value="CHAT"/>
    <property type="match status" value="1"/>
</dbReference>
<accession>A0A7R9A4G5</accession>
<feature type="compositionally biased region" description="Low complexity" evidence="2">
    <location>
        <begin position="2219"/>
        <end position="2228"/>
    </location>
</feature>
<dbReference type="FunFam" id="1.25.40.10:FF:000416">
    <property type="entry name" value="Tetratricopeptide repeat protein 28"/>
    <property type="match status" value="1"/>
</dbReference>
<feature type="repeat" description="TPR" evidence="1">
    <location>
        <begin position="575"/>
        <end position="608"/>
    </location>
</feature>